<accession>A0ABY7T305</accession>
<protein>
    <recommendedName>
        <fullName evidence="3">Immunity protein 52 of polymorphic toxin system</fullName>
    </recommendedName>
</protein>
<gene>
    <name evidence="1" type="ORF">PQO05_18375</name>
</gene>
<evidence type="ECO:0000313" key="1">
    <source>
        <dbReference type="EMBL" id="WCT10706.1"/>
    </source>
</evidence>
<name>A0ABY7T305_9SPHI</name>
<dbReference type="Proteomes" id="UP001216139">
    <property type="component" value="Chromosome"/>
</dbReference>
<evidence type="ECO:0000313" key="2">
    <source>
        <dbReference type="Proteomes" id="UP001216139"/>
    </source>
</evidence>
<keyword evidence="2" id="KW-1185">Reference proteome</keyword>
<reference evidence="1 2" key="1">
    <citation type="submission" date="2023-02" db="EMBL/GenBank/DDBJ databases">
        <title>Genome sequence of Mucilaginibacter jinjuensis strain KACC 16571.</title>
        <authorList>
            <person name="Kim S."/>
            <person name="Heo J."/>
            <person name="Kwon S.-W."/>
        </authorList>
    </citation>
    <scope>NUCLEOTIDE SEQUENCE [LARGE SCALE GENOMIC DNA]</scope>
    <source>
        <strain evidence="1 2">KACC 16571</strain>
    </source>
</reference>
<organism evidence="1 2">
    <name type="scientific">Mucilaginibacter jinjuensis</name>
    <dbReference type="NCBI Taxonomy" id="1176721"/>
    <lineage>
        <taxon>Bacteria</taxon>
        <taxon>Pseudomonadati</taxon>
        <taxon>Bacteroidota</taxon>
        <taxon>Sphingobacteriia</taxon>
        <taxon>Sphingobacteriales</taxon>
        <taxon>Sphingobacteriaceae</taxon>
        <taxon>Mucilaginibacter</taxon>
    </lineage>
</organism>
<proteinExistence type="predicted"/>
<dbReference type="InterPro" id="IPR029068">
    <property type="entry name" value="Glyas_Bleomycin-R_OHBP_Dase"/>
</dbReference>
<evidence type="ECO:0008006" key="3">
    <source>
        <dbReference type="Google" id="ProtNLM"/>
    </source>
</evidence>
<sequence length="90" mass="10326">MKNWDLDWLKNGFQVTCYVAYVAPANDDDLWLEIIQGPMINLHQDRLLFIVLGNHHFSLTADSVDETISVLRDRGITITREPFDLPVIGN</sequence>
<dbReference type="EMBL" id="CP117167">
    <property type="protein sequence ID" value="WCT10706.1"/>
    <property type="molecule type" value="Genomic_DNA"/>
</dbReference>
<dbReference type="RefSeq" id="WP_273628898.1">
    <property type="nucleotide sequence ID" value="NZ_CP117167.1"/>
</dbReference>
<dbReference type="SUPFAM" id="SSF54593">
    <property type="entry name" value="Glyoxalase/Bleomycin resistance protein/Dihydroxybiphenyl dioxygenase"/>
    <property type="match status" value="1"/>
</dbReference>